<dbReference type="RefSeq" id="WP_072912058.1">
    <property type="nucleotide sequence ID" value="NZ_FRDM01000001.1"/>
</dbReference>
<organism evidence="2 3">
    <name type="scientific">Geodermatophilus obscurus</name>
    <dbReference type="NCBI Taxonomy" id="1861"/>
    <lineage>
        <taxon>Bacteria</taxon>
        <taxon>Bacillati</taxon>
        <taxon>Actinomycetota</taxon>
        <taxon>Actinomycetes</taxon>
        <taxon>Geodermatophilales</taxon>
        <taxon>Geodermatophilaceae</taxon>
        <taxon>Geodermatophilus</taxon>
    </lineage>
</organism>
<dbReference type="PANTHER" id="PTHR42912:SF93">
    <property type="entry name" value="N6-ADENOSINE-METHYLTRANSFERASE TMT1A"/>
    <property type="match status" value="1"/>
</dbReference>
<evidence type="ECO:0000259" key="1">
    <source>
        <dbReference type="Pfam" id="PF13649"/>
    </source>
</evidence>
<gene>
    <name evidence="2" type="ORF">SAMN05660350_00327</name>
</gene>
<keyword evidence="2" id="KW-0489">Methyltransferase</keyword>
<dbReference type="InterPro" id="IPR050508">
    <property type="entry name" value="Methyltransf_Superfamily"/>
</dbReference>
<dbReference type="InterPro" id="IPR041698">
    <property type="entry name" value="Methyltransf_25"/>
</dbReference>
<dbReference type="AlphaFoldDB" id="A0A1M7S0D7"/>
<evidence type="ECO:0000313" key="2">
    <source>
        <dbReference type="EMBL" id="SHN51955.1"/>
    </source>
</evidence>
<dbReference type="CDD" id="cd02440">
    <property type="entry name" value="AdoMet_MTases"/>
    <property type="match status" value="1"/>
</dbReference>
<accession>A0A1M7S0D7</accession>
<sequence>MTVPTPPQPLLVDARNAEMASAWNGEEGADWAARADRFDAASAAFDPALFAAAGTGAADRVLDVGCGAGVSTRAAARAAPSGHATGIDLSAPLLAEARRRSAAAGLANTTFLQGDAQVHPFEPAAFDVVVSRFGVMFFGDPVAAFGNVARALRPGGRLAVLSWQPLARNEWLLVLRRTLAAGRPLPEPPGDAPGPFGLSDPDHVRRVLAAAGFGSVHLAEVPGAVRLGADAEDAFDFVSGLGMARGLLGGLDDGARRAVLDELRAALAEHATPDGVLLGAAAWLTTAHRGAAVG</sequence>
<dbReference type="Gene3D" id="3.40.50.150">
    <property type="entry name" value="Vaccinia Virus protein VP39"/>
    <property type="match status" value="1"/>
</dbReference>
<dbReference type="InterPro" id="IPR029063">
    <property type="entry name" value="SAM-dependent_MTases_sf"/>
</dbReference>
<dbReference type="Pfam" id="PF13649">
    <property type="entry name" value="Methyltransf_25"/>
    <property type="match status" value="1"/>
</dbReference>
<dbReference type="PANTHER" id="PTHR42912">
    <property type="entry name" value="METHYLTRANSFERASE"/>
    <property type="match status" value="1"/>
</dbReference>
<dbReference type="OrthoDB" id="9777638at2"/>
<evidence type="ECO:0000313" key="3">
    <source>
        <dbReference type="Proteomes" id="UP000184428"/>
    </source>
</evidence>
<dbReference type="GO" id="GO:0032259">
    <property type="term" value="P:methylation"/>
    <property type="evidence" value="ECO:0007669"/>
    <property type="project" value="UniProtKB-KW"/>
</dbReference>
<dbReference type="EMBL" id="FRDM01000001">
    <property type="protein sequence ID" value="SHN51955.1"/>
    <property type="molecule type" value="Genomic_DNA"/>
</dbReference>
<dbReference type="Proteomes" id="UP000184428">
    <property type="component" value="Unassembled WGS sequence"/>
</dbReference>
<proteinExistence type="predicted"/>
<reference evidence="2 3" key="1">
    <citation type="submission" date="2016-12" db="EMBL/GenBank/DDBJ databases">
        <authorList>
            <person name="Song W.-J."/>
            <person name="Kurnit D.M."/>
        </authorList>
    </citation>
    <scope>NUCLEOTIDE SEQUENCE [LARGE SCALE GENOMIC DNA]</scope>
    <source>
        <strain evidence="2 3">DSM 43162</strain>
    </source>
</reference>
<dbReference type="GO" id="GO:0008168">
    <property type="term" value="F:methyltransferase activity"/>
    <property type="evidence" value="ECO:0007669"/>
    <property type="project" value="UniProtKB-KW"/>
</dbReference>
<protein>
    <submittedName>
        <fullName evidence="2">Methyltransferase domain-containing protein</fullName>
    </submittedName>
</protein>
<dbReference type="SUPFAM" id="SSF53335">
    <property type="entry name" value="S-adenosyl-L-methionine-dependent methyltransferases"/>
    <property type="match status" value="1"/>
</dbReference>
<name>A0A1M7S0D7_9ACTN</name>
<keyword evidence="2" id="KW-0808">Transferase</keyword>
<feature type="domain" description="Methyltransferase" evidence="1">
    <location>
        <begin position="61"/>
        <end position="156"/>
    </location>
</feature>